<dbReference type="SUPFAM" id="SSF53756">
    <property type="entry name" value="UDP-Glycosyltransferase/glycogen phosphorylase"/>
    <property type="match status" value="1"/>
</dbReference>
<dbReference type="OMA" id="HSRMVVE"/>
<dbReference type="GO" id="GO:0008194">
    <property type="term" value="F:UDP-glycosyltransferase activity"/>
    <property type="evidence" value="ECO:0007669"/>
    <property type="project" value="UniProtKB-ARBA"/>
</dbReference>
<dbReference type="PANTHER" id="PTHR48044:SF41">
    <property type="entry name" value="GLYCOSYLTRANSFERASE"/>
    <property type="match status" value="1"/>
</dbReference>
<dbReference type="Proteomes" id="UP000222542">
    <property type="component" value="Unassembled WGS sequence"/>
</dbReference>
<proteinExistence type="predicted"/>
<name>A0A2G3ALH2_CAPAN</name>
<organism evidence="1 2">
    <name type="scientific">Capsicum annuum</name>
    <name type="common">Capsicum pepper</name>
    <dbReference type="NCBI Taxonomy" id="4072"/>
    <lineage>
        <taxon>Eukaryota</taxon>
        <taxon>Viridiplantae</taxon>
        <taxon>Streptophyta</taxon>
        <taxon>Embryophyta</taxon>
        <taxon>Tracheophyta</taxon>
        <taxon>Spermatophyta</taxon>
        <taxon>Magnoliopsida</taxon>
        <taxon>eudicotyledons</taxon>
        <taxon>Gunneridae</taxon>
        <taxon>Pentapetalae</taxon>
        <taxon>asterids</taxon>
        <taxon>lamiids</taxon>
        <taxon>Solanales</taxon>
        <taxon>Solanaceae</taxon>
        <taxon>Solanoideae</taxon>
        <taxon>Capsiceae</taxon>
        <taxon>Capsicum</taxon>
    </lineage>
</organism>
<protein>
    <submittedName>
        <fullName evidence="1">Uncharacterized protein</fullName>
    </submittedName>
</protein>
<dbReference type="AlphaFoldDB" id="A0A2G3ALH2"/>
<dbReference type="Gramene" id="PHT95079">
    <property type="protein sequence ID" value="PHT95079"/>
    <property type="gene ID" value="T459_02961"/>
</dbReference>
<dbReference type="SMR" id="A0A2G3ALH2"/>
<evidence type="ECO:0000313" key="1">
    <source>
        <dbReference type="EMBL" id="PHT95079.1"/>
    </source>
</evidence>
<dbReference type="STRING" id="4072.A0A2G3ALH2"/>
<sequence length="89" mass="10322">MPMHLDQHTHSRMVVELGTAMEVVRDDQNGKLNKEETSKVIRNVVMEKNGGENVKAKVKELRKKIREKGEEEFDQVVKKLLHLSTKNKQ</sequence>
<evidence type="ECO:0000313" key="2">
    <source>
        <dbReference type="Proteomes" id="UP000222542"/>
    </source>
</evidence>
<dbReference type="Gene3D" id="3.40.50.2000">
    <property type="entry name" value="Glycogen Phosphorylase B"/>
    <property type="match status" value="1"/>
</dbReference>
<dbReference type="EMBL" id="AYRZ02000001">
    <property type="protein sequence ID" value="PHT95079.1"/>
    <property type="molecule type" value="Genomic_DNA"/>
</dbReference>
<gene>
    <name evidence="1" type="ORF">T459_02961</name>
</gene>
<reference evidence="1 2" key="1">
    <citation type="journal article" date="2014" name="Nat. Genet.">
        <title>Genome sequence of the hot pepper provides insights into the evolution of pungency in Capsicum species.</title>
        <authorList>
            <person name="Kim S."/>
            <person name="Park M."/>
            <person name="Yeom S.I."/>
            <person name="Kim Y.M."/>
            <person name="Lee J.M."/>
            <person name="Lee H.A."/>
            <person name="Seo E."/>
            <person name="Choi J."/>
            <person name="Cheong K."/>
            <person name="Kim K.T."/>
            <person name="Jung K."/>
            <person name="Lee G.W."/>
            <person name="Oh S.K."/>
            <person name="Bae C."/>
            <person name="Kim S.B."/>
            <person name="Lee H.Y."/>
            <person name="Kim S.Y."/>
            <person name="Kim M.S."/>
            <person name="Kang B.C."/>
            <person name="Jo Y.D."/>
            <person name="Yang H.B."/>
            <person name="Jeong H.J."/>
            <person name="Kang W.H."/>
            <person name="Kwon J.K."/>
            <person name="Shin C."/>
            <person name="Lim J.Y."/>
            <person name="Park J.H."/>
            <person name="Huh J.H."/>
            <person name="Kim J.S."/>
            <person name="Kim B.D."/>
            <person name="Cohen O."/>
            <person name="Paran I."/>
            <person name="Suh M.C."/>
            <person name="Lee S.B."/>
            <person name="Kim Y.K."/>
            <person name="Shin Y."/>
            <person name="Noh S.J."/>
            <person name="Park J."/>
            <person name="Seo Y.S."/>
            <person name="Kwon S.Y."/>
            <person name="Kim H.A."/>
            <person name="Park J.M."/>
            <person name="Kim H.J."/>
            <person name="Choi S.B."/>
            <person name="Bosland P.W."/>
            <person name="Reeves G."/>
            <person name="Jo S.H."/>
            <person name="Lee B.W."/>
            <person name="Cho H.T."/>
            <person name="Choi H.S."/>
            <person name="Lee M.S."/>
            <person name="Yu Y."/>
            <person name="Do Choi Y."/>
            <person name="Park B.S."/>
            <person name="van Deynze A."/>
            <person name="Ashrafi H."/>
            <person name="Hill T."/>
            <person name="Kim W.T."/>
            <person name="Pai H.S."/>
            <person name="Ahn H.K."/>
            <person name="Yeam I."/>
            <person name="Giovannoni J.J."/>
            <person name="Rose J.K."/>
            <person name="Sorensen I."/>
            <person name="Lee S.J."/>
            <person name="Kim R.W."/>
            <person name="Choi I.Y."/>
            <person name="Choi B.S."/>
            <person name="Lim J.S."/>
            <person name="Lee Y.H."/>
            <person name="Choi D."/>
        </authorList>
    </citation>
    <scope>NUCLEOTIDE SEQUENCE [LARGE SCALE GENOMIC DNA]</scope>
    <source>
        <strain evidence="2">cv. CM334</strain>
    </source>
</reference>
<dbReference type="GO" id="GO:1901135">
    <property type="term" value="P:carbohydrate derivative metabolic process"/>
    <property type="evidence" value="ECO:0007669"/>
    <property type="project" value="UniProtKB-ARBA"/>
</dbReference>
<comment type="caution">
    <text evidence="1">The sequence shown here is derived from an EMBL/GenBank/DDBJ whole genome shotgun (WGS) entry which is preliminary data.</text>
</comment>
<reference evidence="1 2" key="2">
    <citation type="journal article" date="2017" name="Genome Biol.">
        <title>New reference genome sequences of hot pepper reveal the massive evolution of plant disease-resistance genes by retroduplication.</title>
        <authorList>
            <person name="Kim S."/>
            <person name="Park J."/>
            <person name="Yeom S.I."/>
            <person name="Kim Y.M."/>
            <person name="Seo E."/>
            <person name="Kim K.T."/>
            <person name="Kim M.S."/>
            <person name="Lee J.M."/>
            <person name="Cheong K."/>
            <person name="Shin H.S."/>
            <person name="Kim S.B."/>
            <person name="Han K."/>
            <person name="Lee J."/>
            <person name="Park M."/>
            <person name="Lee H.A."/>
            <person name="Lee H.Y."/>
            <person name="Lee Y."/>
            <person name="Oh S."/>
            <person name="Lee J.H."/>
            <person name="Choi E."/>
            <person name="Choi E."/>
            <person name="Lee S.E."/>
            <person name="Jeon J."/>
            <person name="Kim H."/>
            <person name="Choi G."/>
            <person name="Song H."/>
            <person name="Lee J."/>
            <person name="Lee S.C."/>
            <person name="Kwon J.K."/>
            <person name="Lee H.Y."/>
            <person name="Koo N."/>
            <person name="Hong Y."/>
            <person name="Kim R.W."/>
            <person name="Kang W.H."/>
            <person name="Huh J.H."/>
            <person name="Kang B.C."/>
            <person name="Yang T.J."/>
            <person name="Lee Y.H."/>
            <person name="Bennetzen J.L."/>
            <person name="Choi D."/>
        </authorList>
    </citation>
    <scope>NUCLEOTIDE SEQUENCE [LARGE SCALE GENOMIC DNA]</scope>
    <source>
        <strain evidence="2">cv. CM334</strain>
    </source>
</reference>
<keyword evidence="2" id="KW-1185">Reference proteome</keyword>
<dbReference type="PANTHER" id="PTHR48044">
    <property type="entry name" value="GLYCOSYLTRANSFERASE"/>
    <property type="match status" value="1"/>
</dbReference>
<accession>A0A2G3ALH2</accession>